<dbReference type="Proteomes" id="UP000613452">
    <property type="component" value="Unassembled WGS sequence"/>
</dbReference>
<reference evidence="1 2" key="1">
    <citation type="submission" date="2020-12" db="EMBL/GenBank/DDBJ databases">
        <title>Genome assembly for a thermostable protease producing Bacillus cereus MAKP1 strain isolated from chicken gut.</title>
        <authorList>
            <person name="Malaviya A."/>
        </authorList>
    </citation>
    <scope>NUCLEOTIDE SEQUENCE [LARGE SCALE GENOMIC DNA]</scope>
    <source>
        <strain evidence="1 2">MAKP1</strain>
    </source>
</reference>
<dbReference type="EMBL" id="JAEFBZ010000001">
    <property type="protein sequence ID" value="MBK1608940.1"/>
    <property type="molecule type" value="Genomic_DNA"/>
</dbReference>
<dbReference type="RefSeq" id="WP_002018036.1">
    <property type="nucleotide sequence ID" value="NZ_CAJNDR010000002.1"/>
</dbReference>
<protein>
    <submittedName>
        <fullName evidence="1">PD-(D/E)XK nuclease family protein</fullName>
    </submittedName>
</protein>
<sequence length="361" mass="42445">MFITVRPNFVDIVGYQFEKVHTGAIKWLLDSSNKLIDHTEKSNVLRNLYKTCGILPPFKSSDINFIECKPEFSIGSGKRVDLVIEITLNNRDLKYIVIEMKVDTIAKEDQLTATYDGFHSSEDAIFILFLFGSSQICQIPKHDHFNTFCLNDIISAFNNIDSEHYIYRDWMDSLHGELRKGKTIKDLLPTLTDIKNKNSWRRNGYRTHFTAFYYLYNHLKSNSKNKIAWNIYSGNNNPIMNWESGWLDKTISSKTITFYWEFNYQDLILKVKLPKEKYLSSQELHQLKSNIISIVSKNPEIKGNIARRQSIPRVYNSLYKWKFDFLTESFEEIMMKAELIIQKIHPELKKSNWEFPKSKSV</sequence>
<evidence type="ECO:0000313" key="2">
    <source>
        <dbReference type="Proteomes" id="UP000613452"/>
    </source>
</evidence>
<organism evidence="1 2">
    <name type="scientific">Bacillus cereus</name>
    <dbReference type="NCBI Taxonomy" id="1396"/>
    <lineage>
        <taxon>Bacteria</taxon>
        <taxon>Bacillati</taxon>
        <taxon>Bacillota</taxon>
        <taxon>Bacilli</taxon>
        <taxon>Bacillales</taxon>
        <taxon>Bacillaceae</taxon>
        <taxon>Bacillus</taxon>
        <taxon>Bacillus cereus group</taxon>
    </lineage>
</organism>
<dbReference type="Pfam" id="PF14281">
    <property type="entry name" value="PDDEXK_4"/>
    <property type="match status" value="1"/>
</dbReference>
<dbReference type="InterPro" id="IPR029470">
    <property type="entry name" value="PDDEXK_4"/>
</dbReference>
<evidence type="ECO:0000313" key="1">
    <source>
        <dbReference type="EMBL" id="MBK1608940.1"/>
    </source>
</evidence>
<name>A0ABD4LFV1_BACCE</name>
<gene>
    <name evidence="1" type="ORF">JCR31_13595</name>
</gene>
<dbReference type="AlphaFoldDB" id="A0ABD4LFV1"/>
<comment type="caution">
    <text evidence="1">The sequence shown here is derived from an EMBL/GenBank/DDBJ whole genome shotgun (WGS) entry which is preliminary data.</text>
</comment>
<proteinExistence type="predicted"/>
<accession>A0ABD4LFV1</accession>